<feature type="domain" description="Bacteriophage tail tape measure C-terminal" evidence="4">
    <location>
        <begin position="681"/>
        <end position="755"/>
    </location>
</feature>
<protein>
    <submittedName>
        <fullName evidence="5">Phage tail length tape-measure protein 1</fullName>
    </submittedName>
</protein>
<feature type="region of interest" description="Disordered" evidence="2">
    <location>
        <begin position="1"/>
        <end position="44"/>
    </location>
</feature>
<feature type="coiled-coil region" evidence="1">
    <location>
        <begin position="364"/>
        <end position="434"/>
    </location>
</feature>
<feature type="region of interest" description="Disordered" evidence="2">
    <location>
        <begin position="441"/>
        <end position="460"/>
    </location>
</feature>
<gene>
    <name evidence="5" type="ORF">RAN3_1894</name>
</gene>
<dbReference type="Pfam" id="PF06791">
    <property type="entry name" value="TMP_2"/>
    <property type="match status" value="1"/>
</dbReference>
<feature type="compositionally biased region" description="Basic and acidic residues" evidence="2">
    <location>
        <begin position="449"/>
        <end position="458"/>
    </location>
</feature>
<evidence type="ECO:0000259" key="3">
    <source>
        <dbReference type="Pfam" id="PF06791"/>
    </source>
</evidence>
<dbReference type="NCBIfam" id="TIGR01541">
    <property type="entry name" value="tape_meas_lam_C"/>
    <property type="match status" value="1"/>
</dbReference>
<evidence type="ECO:0000256" key="1">
    <source>
        <dbReference type="SAM" id="Coils"/>
    </source>
</evidence>
<dbReference type="AlphaFoldDB" id="A0A484VD77"/>
<dbReference type="EMBL" id="CAADIO010000049">
    <property type="protein sequence ID" value="VFR96546.1"/>
    <property type="molecule type" value="Genomic_DNA"/>
</dbReference>
<evidence type="ECO:0000256" key="2">
    <source>
        <dbReference type="SAM" id="MobiDB-lite"/>
    </source>
</evidence>
<sequence>MQDIKREVQGTTAAVSQAGAQSTRSFGSIGKAADDAGGRVTSSGQRVLRSLEQQANRLSMTTAEYAKLRAEQAGVAAQAAPMIARIEAATTRATSSMGMSVAAQAAAMRMVPAQFTDIVVGLQGGQNPMTVLLQQGGQLKDMFGGLVPAARALGGYVAGLINPFTLAAGAIAAFGIAAYQGSNEAGAFQRTLILTGNQAGVTADQLSTMARSLGQIEGNRGKAAAALTEIAAVGRIPGDMLAKVGQAALGMQEVTGKAIEDTVKEFVSLGEKPTEAIAKLNQSQNFLTTEIYSQISALEQQGRQQDAARLAQETYANATIERVGQVRETLGTLERGWNTITSAAAAAWNAMKDVGRENTQSDVLAGLERQLRQREENIRIAQENGATPSEKELERLKIARQAVETKRAEIKATEDAAQAKADEARRTREAAEALAAWNKQGEQVQTRAQQRDKEEREAMQLADKLGLGEEEREKRRALIREKYKDQKGPEIRDAAATSMLAQLREQESALTLQLNVDTKLTAQARARVEFERQIADLRDKKVLTAQQKSLLADEDAIRAQLTKNERLGAEIQAREALLKMQERGRQIEQSIASARESRQEQYERTLGAMGQGDVVAQRVQAQQALRREFQRYQDQLNRATPKDLLGTEQHREQVSAIQAALQAALAEQEAYYVRVDEMQSSWALGAQQALASYVDSSRNAYRMVASAATGWISGFEDRLTQAVTTGKARFSDLANSVINDLIRIQIRQNVTGPLAGMLGSLVTTAVGSMSANWTTTNTSNPWSLESLGVLGQRAAGGPTVAGGLYEVNEQGPELYTEGGRTYLMAGSQGGYVTPASQGGATGGGVQVSVSIQQGQGANTAATPGYEQFAQDIGQYIDQRFNQLEARSQRQGGMAWRQRNGRA</sequence>
<dbReference type="Pfam" id="PF09718">
    <property type="entry name" value="Tape_meas_lam_C"/>
    <property type="match status" value="1"/>
</dbReference>
<evidence type="ECO:0000313" key="5">
    <source>
        <dbReference type="EMBL" id="VFR96546.1"/>
    </source>
</evidence>
<feature type="domain" description="Bacteriophage tail tape measure N-terminal" evidence="3">
    <location>
        <begin position="93"/>
        <end position="295"/>
    </location>
</feature>
<dbReference type="InterPro" id="IPR006431">
    <property type="entry name" value="Phage_tape_meas_C"/>
</dbReference>
<reference evidence="5" key="1">
    <citation type="submission" date="2019-03" db="EMBL/GenBank/DDBJ databases">
        <authorList>
            <person name="Danneels B."/>
        </authorList>
    </citation>
    <scope>NUCLEOTIDE SEQUENCE</scope>
</reference>
<accession>A0A484VD77</accession>
<keyword evidence="1" id="KW-0175">Coiled coil</keyword>
<name>A0A484VD77_9ZZZZ</name>
<organism evidence="5">
    <name type="scientific">plant metagenome</name>
    <dbReference type="NCBI Taxonomy" id="1297885"/>
    <lineage>
        <taxon>unclassified sequences</taxon>
        <taxon>metagenomes</taxon>
        <taxon>organismal metagenomes</taxon>
    </lineage>
</organism>
<proteinExistence type="predicted"/>
<feature type="compositionally biased region" description="Polar residues" evidence="2">
    <location>
        <begin position="9"/>
        <end position="26"/>
    </location>
</feature>
<evidence type="ECO:0000259" key="4">
    <source>
        <dbReference type="Pfam" id="PF09718"/>
    </source>
</evidence>
<dbReference type="Pfam" id="PF24622">
    <property type="entry name" value="TMP_4"/>
    <property type="match status" value="1"/>
</dbReference>
<dbReference type="InterPro" id="IPR009628">
    <property type="entry name" value="Phage_tape_measure_N"/>
</dbReference>